<accession>A0A2N2E3N6</accession>
<evidence type="ECO:0000313" key="2">
    <source>
        <dbReference type="EMBL" id="PKM89321.1"/>
    </source>
</evidence>
<feature type="domain" description="Cyclic nucleotide-binding" evidence="1">
    <location>
        <begin position="545"/>
        <end position="611"/>
    </location>
</feature>
<sequence>MTTAARLQVDSGSAAFPSAVFETGNVGIGTTTPSTKLFVNGDGHFTNTVVVGTPTTGTHAATKSYVDSTIATATSSIAFWNTGNNNIWNNNSGNVGIGITNPTSKLHVGGSALFTGTADFRGSVAINTNPDNNASGFEYGNGFDPLQAEYYNERFRVNSFIETPHVSMGVSRNYLLYTEDFSVANWVKNDIGAVTSNSVAAPSGVVSAENIPAGSNSSANVSQTVTNTATGIWSAGIWVRTQSGTSTIALRIDSSTEVGTEKTVEVDTQWRFYSVTQNFTSANANKTFRIINGTTAISLWGARLNPGETVNAYNYRTSSALTTATAGVFFNTNTVYASTFSGSLSGNASSATYSSYGPYAGFSISNGTDKTGMWEYVGEIYMAYNSTYRYGQSWNVELNLREVTNSVTKTAEQLEDAKILLRGTFPAVANSTVFNGTVPSYTLELMGKTDLQPDDVAMLVYSTTTGTKYLRLYVRLKTPNSHYLLSPMNRYGSSYSSTGVASASYCYFNAASGQAPVATLPAPAQGSIVYASQGFPQATYWRPNGNHLYPINTGNINIGTSTATSSKLFVADGNIFINDALITSGTPKAAITKDYLDSALSALNAENLWRLNGNNLFASSTDWNVGVGTTNPEVKFEIKGTTNNVLQLTTADYVSGSLGSRIRFDFGAVNGDTYGKIQTTDAGGNSASNLILQADSGNVGIGTTNPGTKFTVAQSDDANGISLYGYTSPASFLKFYVNSTGHVIGSSAAGKTFFFNSGGNLDFKSAAGSGVYFNYGQSDDITFLGGTSNAVIVKGSTGNLGIGITNPTYKIDMTDSVAGAGSNFIRIAKSYDATAATRSAGIILGTSAPDLGNTFTLKMESALGYLNNPAFKIQQTLPGGGGTLDRLIINYDGNVGVGSTTPTTKLYVDGTGHFTNTVVVGAPTAGTHAATKSYVDSAAGGGVGPGTSGQTLRHSGTAWVANSTLFNNGTNVGIGLTNPSAKLEVNGDIKTNGYYVNQCHTANVPTEGWYRIATNGPVQPGQSGGSRAHGLFTVGDTDSGQHSTTSFYASYTYGNNPTISLQTRSVYNGGLIDKIRIVERDTYEGAAVEVYIGGTVPGDVFFCLYDNTQNTGWSVVDWSDGELPAGFAATQLDLDSHDPVVAVATNGGANNNFLIRRNGTAFFNGNIGIGTSTTNTRLTVIGDGTYSIDAGNFRVGNVAAAVSPLDAVNKSYMDSAIATATSSLISLWGGSTSGNIWNLNSGNVGVGIANPSQKLHVYGGDLLVTGVSDTARLRLSTSGGTVARDWMFFASSADGAFGIYDNSVGARRMTIDVSGNIGIGTTAPGQLLEVLKSATGAIGPIVNLVNPTSATSSATELRFAPSSAYTSRYASIQGINRDGQNSIELAFLTGAGATITEKMRINSSGNIGIGVTNPVNKLSLSSQDQVISYFTGTGPANTLIDINHSNANYTYPFGLRFLYQGVANGFIGVDLASNNVFITGSYTNNPQFVVNRSSGNVGIGTTTPGTRLTVLGSGNYSIDATNYRVGNVAAPVANLDAVNKSYVDSTILWSGTKNGNIWNGDTGAGKVGLGTTNPQARLHVAGGIVMNHRSVADTNYTVQDDDYVIGYSSITTNRTITVPNALCTPGRFFVVVDESGQADPTRAIIVDPEGTTPIIGVPTFNLTGAYNSVYIFCGVNAWYIL</sequence>
<proteinExistence type="predicted"/>
<dbReference type="InterPro" id="IPR000595">
    <property type="entry name" value="cNMP-bd_dom"/>
</dbReference>
<dbReference type="PROSITE" id="PS50042">
    <property type="entry name" value="CNMP_BINDING_3"/>
    <property type="match status" value="1"/>
</dbReference>
<reference evidence="2 3" key="1">
    <citation type="journal article" date="2017" name="ISME J.">
        <title>Potential for microbial H2 and metal transformations associated with novel bacteria and archaea in deep terrestrial subsurface sediments.</title>
        <authorList>
            <person name="Hernsdorf A.W."/>
            <person name="Amano Y."/>
            <person name="Miyakawa K."/>
            <person name="Ise K."/>
            <person name="Suzuki Y."/>
            <person name="Anantharaman K."/>
            <person name="Probst A."/>
            <person name="Burstein D."/>
            <person name="Thomas B.C."/>
            <person name="Banfield J.F."/>
        </authorList>
    </citation>
    <scope>NUCLEOTIDE SEQUENCE [LARGE SCALE GENOMIC DNA]</scope>
    <source>
        <strain evidence="2">HGW-Falkowbacteria-2</strain>
    </source>
</reference>
<dbReference type="EMBL" id="PHAH01000002">
    <property type="protein sequence ID" value="PKM89321.1"/>
    <property type="molecule type" value="Genomic_DNA"/>
</dbReference>
<comment type="caution">
    <text evidence="2">The sequence shown here is derived from an EMBL/GenBank/DDBJ whole genome shotgun (WGS) entry which is preliminary data.</text>
</comment>
<name>A0A2N2E3N6_9BACT</name>
<dbReference type="Proteomes" id="UP000233325">
    <property type="component" value="Unassembled WGS sequence"/>
</dbReference>
<evidence type="ECO:0000259" key="1">
    <source>
        <dbReference type="PROSITE" id="PS50042"/>
    </source>
</evidence>
<protein>
    <recommendedName>
        <fullName evidence="1">Cyclic nucleotide-binding domain-containing protein</fullName>
    </recommendedName>
</protein>
<organism evidence="2 3">
    <name type="scientific">Candidatus Falkowbacteria bacterium HGW-Falkowbacteria-2</name>
    <dbReference type="NCBI Taxonomy" id="2013769"/>
    <lineage>
        <taxon>Bacteria</taxon>
        <taxon>Candidatus Falkowiibacteriota</taxon>
    </lineage>
</organism>
<evidence type="ECO:0000313" key="3">
    <source>
        <dbReference type="Proteomes" id="UP000233325"/>
    </source>
</evidence>
<gene>
    <name evidence="2" type="ORF">CVU83_00195</name>
</gene>